<evidence type="ECO:0000259" key="8">
    <source>
        <dbReference type="PROSITE" id="PS50923"/>
    </source>
</evidence>
<dbReference type="SUPFAM" id="SSF57424">
    <property type="entry name" value="LDL receptor-like module"/>
    <property type="match status" value="3"/>
</dbReference>
<keyword evidence="4" id="KW-0325">Glycoprotein</keyword>
<evidence type="ECO:0000256" key="5">
    <source>
        <dbReference type="PROSITE-ProRule" id="PRU00124"/>
    </source>
</evidence>
<dbReference type="EMBL" id="LJIG01002501">
    <property type="protein sequence ID" value="KRT84439.1"/>
    <property type="molecule type" value="Genomic_DNA"/>
</dbReference>
<feature type="domain" description="Sushi" evidence="8">
    <location>
        <begin position="228"/>
        <end position="282"/>
    </location>
</feature>
<feature type="disulfide bond" evidence="5">
    <location>
        <begin position="111"/>
        <end position="129"/>
    </location>
</feature>
<dbReference type="SUPFAM" id="SSF50494">
    <property type="entry name" value="Trypsin-like serine proteases"/>
    <property type="match status" value="1"/>
</dbReference>
<dbReference type="PROSITE" id="PS50923">
    <property type="entry name" value="SUSHI"/>
    <property type="match status" value="3"/>
</dbReference>
<feature type="domain" description="Peptidase S1" evidence="7">
    <location>
        <begin position="435"/>
        <end position="690"/>
    </location>
</feature>
<feature type="domain" description="Sushi" evidence="8">
    <location>
        <begin position="153"/>
        <end position="215"/>
    </location>
</feature>
<keyword evidence="2" id="KW-0677">Repeat</keyword>
<organism evidence="9 10">
    <name type="scientific">Oryctes borbonicus</name>
    <dbReference type="NCBI Taxonomy" id="1629725"/>
    <lineage>
        <taxon>Eukaryota</taxon>
        <taxon>Metazoa</taxon>
        <taxon>Ecdysozoa</taxon>
        <taxon>Arthropoda</taxon>
        <taxon>Hexapoda</taxon>
        <taxon>Insecta</taxon>
        <taxon>Pterygota</taxon>
        <taxon>Neoptera</taxon>
        <taxon>Endopterygota</taxon>
        <taxon>Coleoptera</taxon>
        <taxon>Polyphaga</taxon>
        <taxon>Scarabaeiformia</taxon>
        <taxon>Scarabaeidae</taxon>
        <taxon>Dynastinae</taxon>
        <taxon>Oryctes</taxon>
    </lineage>
</organism>
<keyword evidence="9" id="KW-0675">Receptor</keyword>
<dbReference type="SUPFAM" id="SSF57535">
    <property type="entry name" value="Complement control module/SCR domain"/>
    <property type="match status" value="2"/>
</dbReference>
<dbReference type="InterPro" id="IPR001254">
    <property type="entry name" value="Trypsin_dom"/>
</dbReference>
<feature type="disulfide bond" evidence="5">
    <location>
        <begin position="27"/>
        <end position="45"/>
    </location>
</feature>
<evidence type="ECO:0000313" key="10">
    <source>
        <dbReference type="Proteomes" id="UP000051574"/>
    </source>
</evidence>
<dbReference type="PROSITE" id="PS50240">
    <property type="entry name" value="TRYPSIN_DOM"/>
    <property type="match status" value="1"/>
</dbReference>
<dbReference type="FunFam" id="4.10.400.10:FF:000034">
    <property type="entry name" value="Low-density lipoprotein receptor-related protein 2"/>
    <property type="match status" value="1"/>
</dbReference>
<feature type="disulfide bond" evidence="5">
    <location>
        <begin position="63"/>
        <end position="75"/>
    </location>
</feature>
<dbReference type="Gene3D" id="4.10.400.10">
    <property type="entry name" value="Low-density Lipoprotein Receptor"/>
    <property type="match status" value="3"/>
</dbReference>
<reference evidence="9 10" key="1">
    <citation type="submission" date="2015-09" db="EMBL/GenBank/DDBJ databases">
        <title>Draft genome of the scarab beetle Oryctes borbonicus.</title>
        <authorList>
            <person name="Meyer J.M."/>
            <person name="Markov G.V."/>
            <person name="Baskaran P."/>
            <person name="Herrmann M."/>
            <person name="Sommer R.J."/>
            <person name="Roedelsperger C."/>
        </authorList>
    </citation>
    <scope>NUCLEOTIDE SEQUENCE [LARGE SCALE GENOMIC DNA]</scope>
    <source>
        <strain evidence="9">OB123</strain>
        <tissue evidence="9">Whole animal</tissue>
    </source>
</reference>
<keyword evidence="3 5" id="KW-1015">Disulfide bond</keyword>
<dbReference type="PANTHER" id="PTHR24252">
    <property type="entry name" value="ACROSIN-RELATED"/>
    <property type="match status" value="1"/>
</dbReference>
<evidence type="ECO:0000256" key="6">
    <source>
        <dbReference type="PROSITE-ProRule" id="PRU00302"/>
    </source>
</evidence>
<dbReference type="GO" id="GO:0004252">
    <property type="term" value="F:serine-type endopeptidase activity"/>
    <property type="evidence" value="ECO:0007669"/>
    <property type="project" value="InterPro"/>
</dbReference>
<dbReference type="GO" id="GO:0006508">
    <property type="term" value="P:proteolysis"/>
    <property type="evidence" value="ECO:0007669"/>
    <property type="project" value="InterPro"/>
</dbReference>
<dbReference type="Pfam" id="PF00084">
    <property type="entry name" value="Sushi"/>
    <property type="match status" value="1"/>
</dbReference>
<name>A0A0T6BBZ9_9SCAR</name>
<dbReference type="Gene3D" id="2.10.70.10">
    <property type="entry name" value="Complement Module, domain 1"/>
    <property type="match status" value="3"/>
</dbReference>
<dbReference type="SMART" id="SM00020">
    <property type="entry name" value="Tryp_SPc"/>
    <property type="match status" value="1"/>
</dbReference>
<evidence type="ECO:0000259" key="7">
    <source>
        <dbReference type="PROSITE" id="PS50240"/>
    </source>
</evidence>
<dbReference type="InterPro" id="IPR009003">
    <property type="entry name" value="Peptidase_S1_PA"/>
</dbReference>
<dbReference type="CDD" id="cd00190">
    <property type="entry name" value="Tryp_SPc"/>
    <property type="match status" value="1"/>
</dbReference>
<dbReference type="Proteomes" id="UP000051574">
    <property type="component" value="Unassembled WGS sequence"/>
</dbReference>
<dbReference type="PRINTS" id="PR00261">
    <property type="entry name" value="LDLRECEPTOR"/>
</dbReference>
<protein>
    <submittedName>
        <fullName evidence="9">Lipoprotein receptor</fullName>
    </submittedName>
</protein>
<sequence>MVNCADGSDETKKQCGNSPCPTFLFKCNYGACIEKNKVCNGEKDCADNSDEEPPVCVKTTNNCAIYKYRCKNGECISDNEICDGKKDCKDSSDESEDRCGNIKCQPYRFRCAYGACLPMSTRCNGKMDCVDGSDENDCDNPDEVGNRFSDMKRDCLLLDQPANGLYHTSGSSSRIKDGEQLHMTCNSNYSVWGSQLFQCDNGTWTPPLHESYCRRTCPSLSTDPSHNIACFFNGLPTACEKPFEGTIANVTCKDSFAPYGGSPSLICQSNGIWNDEPVTCTQIVVGSGCFSPPHLPNGRYELIHEKEYRENAYVPPVPWPTLRVSCNSGYVLSNSKNFFACDKGQWLMLNESRCSHICPSVYPTASENVQCQLEGRAVSCEKALENTRLELTCTRYYKTDHVNPIFSCQKGEWQPPLISCRPECGLKIVNAETLVMGGSSAVLGEFPWVVAIYRLEDAENQQRCSGTLITRAYVLSAAQCFADYAGVIADESLYTLVAGKYYRDFNGNESDTQVRQIRTLVVHKDYRGYFQGYRDDIALIEVEPFALTETVGIACIDWSSFHENSDFQEGNFGVVAGWGLTEDLRDAKVLNKLVVPYVPLDTCKKNLDKNFFNKYYVSDKICVGYTNRRMSVCGYDRGGGLYFPRKSDSIYFVRGIVSLIVTTENGCNSNHYSLYTKVSRYLEWIAQITRRNL</sequence>
<keyword evidence="1" id="KW-0732">Signal</keyword>
<dbReference type="AlphaFoldDB" id="A0A0T6BBZ9"/>
<feature type="disulfide bond" evidence="5">
    <location>
        <begin position="70"/>
        <end position="88"/>
    </location>
</feature>
<evidence type="ECO:0000256" key="2">
    <source>
        <dbReference type="ARBA" id="ARBA00022737"/>
    </source>
</evidence>
<feature type="domain" description="Sushi" evidence="8">
    <location>
        <begin position="287"/>
        <end position="356"/>
    </location>
</feature>
<dbReference type="OrthoDB" id="6744641at2759"/>
<evidence type="ECO:0000313" key="9">
    <source>
        <dbReference type="EMBL" id="KRT84439.1"/>
    </source>
</evidence>
<keyword evidence="9" id="KW-0449">Lipoprotein</keyword>
<dbReference type="SMART" id="SM00192">
    <property type="entry name" value="LDLa"/>
    <property type="match status" value="3"/>
</dbReference>
<proteinExistence type="predicted"/>
<feature type="disulfide bond" evidence="5">
    <location>
        <begin position="104"/>
        <end position="116"/>
    </location>
</feature>
<comment type="caution">
    <text evidence="6">Lacks conserved residue(s) required for the propagation of feature annotation.</text>
</comment>
<dbReference type="InterPro" id="IPR023415">
    <property type="entry name" value="LDLR_class-A_CS"/>
</dbReference>
<dbReference type="Gene3D" id="2.40.10.10">
    <property type="entry name" value="Trypsin-like serine proteases"/>
    <property type="match status" value="1"/>
</dbReference>
<dbReference type="PROSITE" id="PS50068">
    <property type="entry name" value="LDLRA_2"/>
    <property type="match status" value="3"/>
</dbReference>
<evidence type="ECO:0000256" key="1">
    <source>
        <dbReference type="ARBA" id="ARBA00022729"/>
    </source>
</evidence>
<dbReference type="CDD" id="cd00112">
    <property type="entry name" value="LDLa"/>
    <property type="match status" value="3"/>
</dbReference>
<comment type="caution">
    <text evidence="9">The sequence shown here is derived from an EMBL/GenBank/DDBJ whole genome shotgun (WGS) entry which is preliminary data.</text>
</comment>
<keyword evidence="10" id="KW-1185">Reference proteome</keyword>
<keyword evidence="6" id="KW-0768">Sushi</keyword>
<evidence type="ECO:0000256" key="4">
    <source>
        <dbReference type="ARBA" id="ARBA00023180"/>
    </source>
</evidence>
<feature type="disulfide bond" evidence="5">
    <location>
        <begin position="20"/>
        <end position="32"/>
    </location>
</feature>
<dbReference type="CDD" id="cd00033">
    <property type="entry name" value="CCP"/>
    <property type="match status" value="2"/>
</dbReference>
<dbReference type="InterPro" id="IPR043504">
    <property type="entry name" value="Peptidase_S1_PA_chymotrypsin"/>
</dbReference>
<dbReference type="InterPro" id="IPR036055">
    <property type="entry name" value="LDL_receptor-like_sf"/>
</dbReference>
<dbReference type="Pfam" id="PF00057">
    <property type="entry name" value="Ldl_recept_a"/>
    <property type="match status" value="3"/>
</dbReference>
<dbReference type="PANTHER" id="PTHR24252:SF7">
    <property type="entry name" value="HYALIN"/>
    <property type="match status" value="1"/>
</dbReference>
<dbReference type="Pfam" id="PF00089">
    <property type="entry name" value="Trypsin"/>
    <property type="match status" value="1"/>
</dbReference>
<dbReference type="SMART" id="SM00032">
    <property type="entry name" value="CCP"/>
    <property type="match status" value="4"/>
</dbReference>
<dbReference type="PROSITE" id="PS01209">
    <property type="entry name" value="LDLRA_1"/>
    <property type="match status" value="1"/>
</dbReference>
<gene>
    <name evidence="9" type="ORF">AMK59_1148</name>
</gene>
<evidence type="ECO:0000256" key="3">
    <source>
        <dbReference type="ARBA" id="ARBA00023157"/>
    </source>
</evidence>
<dbReference type="InterPro" id="IPR000436">
    <property type="entry name" value="Sushi_SCR_CCP_dom"/>
</dbReference>
<accession>A0A0T6BBZ9</accession>
<dbReference type="InterPro" id="IPR002172">
    <property type="entry name" value="LDrepeatLR_classA_rpt"/>
</dbReference>
<feature type="disulfide bond" evidence="5">
    <location>
        <begin position="123"/>
        <end position="138"/>
    </location>
</feature>
<dbReference type="InterPro" id="IPR035976">
    <property type="entry name" value="Sushi/SCR/CCP_sf"/>
</dbReference>